<dbReference type="Proteomes" id="UP000595349">
    <property type="component" value="Chromosome"/>
</dbReference>
<dbReference type="InterPro" id="IPR010368">
    <property type="entry name" value="Com_YlbF"/>
</dbReference>
<evidence type="ECO:0000313" key="2">
    <source>
        <dbReference type="Proteomes" id="UP000595349"/>
    </source>
</evidence>
<dbReference type="EMBL" id="CP054706">
    <property type="protein sequence ID" value="QQK80176.1"/>
    <property type="molecule type" value="Genomic_DNA"/>
</dbReference>
<dbReference type="Pfam" id="PF06133">
    <property type="entry name" value="Com_YlbF"/>
    <property type="match status" value="1"/>
</dbReference>
<dbReference type="InterPro" id="IPR016783">
    <property type="entry name" value="Biofilm_formation_YmcA"/>
</dbReference>
<organism evidence="1 2">
    <name type="scientific">Salicibibacter cibi</name>
    <dbReference type="NCBI Taxonomy" id="2743001"/>
    <lineage>
        <taxon>Bacteria</taxon>
        <taxon>Bacillati</taxon>
        <taxon>Bacillota</taxon>
        <taxon>Bacilli</taxon>
        <taxon>Bacillales</taxon>
        <taxon>Bacillaceae</taxon>
        <taxon>Salicibibacter</taxon>
    </lineage>
</organism>
<dbReference type="RefSeq" id="WP_200084231.1">
    <property type="nucleotide sequence ID" value="NZ_CP054706.1"/>
</dbReference>
<dbReference type="SUPFAM" id="SSF158622">
    <property type="entry name" value="YheA/YmcA-like"/>
    <property type="match status" value="1"/>
</dbReference>
<dbReference type="PIRSF" id="PIRSF021287">
    <property type="entry name" value="Biofilm_formation_YmcA"/>
    <property type="match status" value="1"/>
</dbReference>
<dbReference type="Gene3D" id="1.20.1500.10">
    <property type="entry name" value="YheA/YmcA-like"/>
    <property type="match status" value="1"/>
</dbReference>
<reference evidence="1 2" key="1">
    <citation type="submission" date="2020-06" db="EMBL/GenBank/DDBJ databases">
        <title>Genomic analysis of Salicibibacter sp. NKC21-4.</title>
        <authorList>
            <person name="Oh Y.J."/>
        </authorList>
    </citation>
    <scope>NUCLEOTIDE SEQUENCE [LARGE SCALE GENOMIC DNA]</scope>
    <source>
        <strain evidence="1 2">NKC21-4</strain>
    </source>
</reference>
<gene>
    <name evidence="1" type="ORF">HUG20_09945</name>
</gene>
<name>A0A7T6ZAY7_9BACI</name>
<evidence type="ECO:0000313" key="1">
    <source>
        <dbReference type="EMBL" id="QQK80176.1"/>
    </source>
</evidence>
<dbReference type="InterPro" id="IPR023378">
    <property type="entry name" value="YheA/YmcA-like_dom_sf"/>
</dbReference>
<sequence length="133" mass="15277">MTEKLYTKDDILAKAKELANMMVDTEEVDFFRRAERTINQNEKIQKLISDIKDKQKELVNLKHYGKTEGVRQKEAEINALHAEVDEIPIVKEFKQSQNDVNEMLQTVSTTISNAVTNEINQRSDGASPLKQNK</sequence>
<dbReference type="KEGG" id="scib:HUG20_09945"/>
<protein>
    <submittedName>
        <fullName evidence="1">YlbF family regulator</fullName>
    </submittedName>
</protein>
<dbReference type="PANTHER" id="PTHR38448:SF1">
    <property type="entry name" value="YLBF FAMILY REGULATOR"/>
    <property type="match status" value="1"/>
</dbReference>
<dbReference type="PANTHER" id="PTHR38448">
    <property type="entry name" value="REGULATORY PROTEIN YLBF-RELATED"/>
    <property type="match status" value="1"/>
</dbReference>
<keyword evidence="2" id="KW-1185">Reference proteome</keyword>
<dbReference type="InterPro" id="IPR052767">
    <property type="entry name" value="Bact_com_dev_regulator"/>
</dbReference>
<accession>A0A7T6ZAY7</accession>
<dbReference type="AlphaFoldDB" id="A0A7T6ZAY7"/>
<proteinExistence type="predicted"/>